<dbReference type="Proteomes" id="UP000716004">
    <property type="component" value="Unassembled WGS sequence"/>
</dbReference>
<dbReference type="AlphaFoldDB" id="A0A8J7YNY7"/>
<evidence type="ECO:0000313" key="7">
    <source>
        <dbReference type="Proteomes" id="UP000750197"/>
    </source>
</evidence>
<dbReference type="EMBL" id="JAGVSJ010000003">
    <property type="protein sequence ID" value="MBX8631348.1"/>
    <property type="molecule type" value="Genomic_DNA"/>
</dbReference>
<evidence type="ECO:0000256" key="3">
    <source>
        <dbReference type="ARBA" id="ARBA00022840"/>
    </source>
</evidence>
<dbReference type="SMART" id="SM00382">
    <property type="entry name" value="AAA"/>
    <property type="match status" value="1"/>
</dbReference>
<evidence type="ECO:0000256" key="1">
    <source>
        <dbReference type="ARBA" id="ARBA00022448"/>
    </source>
</evidence>
<dbReference type="Pfam" id="PF00005">
    <property type="entry name" value="ABC_tran"/>
    <property type="match status" value="1"/>
</dbReference>
<gene>
    <name evidence="5" type="ORF">J9259_02335</name>
    <name evidence="6" type="ORF">KIY12_05830</name>
</gene>
<evidence type="ECO:0000259" key="4">
    <source>
        <dbReference type="PROSITE" id="PS50893"/>
    </source>
</evidence>
<dbReference type="GO" id="GO:0016887">
    <property type="term" value="F:ATP hydrolysis activity"/>
    <property type="evidence" value="ECO:0007669"/>
    <property type="project" value="InterPro"/>
</dbReference>
<evidence type="ECO:0000313" key="6">
    <source>
        <dbReference type="EMBL" id="MBX8644225.1"/>
    </source>
</evidence>
<dbReference type="InterPro" id="IPR027417">
    <property type="entry name" value="P-loop_NTPase"/>
</dbReference>
<dbReference type="PANTHER" id="PTHR42711">
    <property type="entry name" value="ABC TRANSPORTER ATP-BINDING PROTEIN"/>
    <property type="match status" value="1"/>
</dbReference>
<evidence type="ECO:0000313" key="5">
    <source>
        <dbReference type="EMBL" id="MBX8631348.1"/>
    </source>
</evidence>
<keyword evidence="3 6" id="KW-0067">ATP-binding</keyword>
<dbReference type="PANTHER" id="PTHR42711:SF18">
    <property type="entry name" value="ABC TRANSPORTER, ATP-BINDING PROTEIN"/>
    <property type="match status" value="1"/>
</dbReference>
<dbReference type="InterPro" id="IPR017871">
    <property type="entry name" value="ABC_transporter-like_CS"/>
</dbReference>
<comment type="caution">
    <text evidence="6">The sequence shown here is derived from an EMBL/GenBank/DDBJ whole genome shotgun (WGS) entry which is preliminary data.</text>
</comment>
<dbReference type="PROSITE" id="PS00211">
    <property type="entry name" value="ABC_TRANSPORTER_1"/>
    <property type="match status" value="1"/>
</dbReference>
<keyword evidence="1" id="KW-0813">Transport</keyword>
<feature type="domain" description="ABC transporter" evidence="4">
    <location>
        <begin position="6"/>
        <end position="236"/>
    </location>
</feature>
<dbReference type="InterPro" id="IPR050763">
    <property type="entry name" value="ABC_transporter_ATP-binding"/>
</dbReference>
<dbReference type="Proteomes" id="UP000750197">
    <property type="component" value="Unassembled WGS sequence"/>
</dbReference>
<dbReference type="EMBL" id="JAHEAC010000046">
    <property type="protein sequence ID" value="MBX8644225.1"/>
    <property type="molecule type" value="Genomic_DNA"/>
</dbReference>
<dbReference type="PROSITE" id="PS50893">
    <property type="entry name" value="ABC_TRANSPORTER_2"/>
    <property type="match status" value="1"/>
</dbReference>
<keyword evidence="2" id="KW-0547">Nucleotide-binding</keyword>
<dbReference type="SUPFAM" id="SSF52540">
    <property type="entry name" value="P-loop containing nucleoside triphosphate hydrolases"/>
    <property type="match status" value="1"/>
</dbReference>
<sequence length="313" mass="35152">MSDYSIEVDNLRYAYGGGRYAVDGISFSVSKGEIFGFLGRNGAGKTTTIKVLTTLLKPTSGVAKVLGVNILRGGKALRKRIGVVLQDDSFDFTTVEKAMDIYGAMWGIPREKRRRKIDELLNFFELEEDRKKRLWDLSGGQRRRVQVAREFMHDMELLFLDEPTVGLDTVTRRKILDMVKKKAKGGLTVFFTTHNLEEADYICDRVAIIDHGRILANDTVPMLKKSYSGLKTVEAAFSENPEKVIPLLNSIGNVKIEQPSRTDEPFRITGQETERTLKSVVEIALENGLHLTWLNVHPVTLEEVFLTAVSEGA</sequence>
<dbReference type="InterPro" id="IPR003593">
    <property type="entry name" value="AAA+_ATPase"/>
</dbReference>
<dbReference type="InterPro" id="IPR003439">
    <property type="entry name" value="ABC_transporter-like_ATP-bd"/>
</dbReference>
<evidence type="ECO:0000256" key="2">
    <source>
        <dbReference type="ARBA" id="ARBA00022741"/>
    </source>
</evidence>
<proteinExistence type="predicted"/>
<dbReference type="GO" id="GO:0005524">
    <property type="term" value="F:ATP binding"/>
    <property type="evidence" value="ECO:0007669"/>
    <property type="project" value="UniProtKB-KW"/>
</dbReference>
<accession>A0A8J7YNY7</accession>
<protein>
    <submittedName>
        <fullName evidence="6">ABC transporter ATP-binding protein</fullName>
    </submittedName>
</protein>
<reference evidence="6" key="1">
    <citation type="submission" date="2021-05" db="EMBL/GenBank/DDBJ databases">
        <title>Genomic insights into ecological role and evolution of a novel Thermoplasmata order Candidatus Sysuiplasmatales.</title>
        <authorList>
            <person name="Yuan Y."/>
        </authorList>
    </citation>
    <scope>NUCLEOTIDE SEQUENCE</scope>
    <source>
        <strain evidence="6">TUT19-bin139</strain>
        <strain evidence="5">YP2-bin.285</strain>
    </source>
</reference>
<name>A0A8J7YNY7_9ARCH</name>
<dbReference type="Gene3D" id="3.40.50.300">
    <property type="entry name" value="P-loop containing nucleotide triphosphate hydrolases"/>
    <property type="match status" value="1"/>
</dbReference>
<organism evidence="6 7">
    <name type="scientific">Candidatus Sysuiplasma superficiale</name>
    <dbReference type="NCBI Taxonomy" id="2823368"/>
    <lineage>
        <taxon>Archaea</taxon>
        <taxon>Methanobacteriati</taxon>
        <taxon>Thermoplasmatota</taxon>
        <taxon>Thermoplasmata</taxon>
        <taxon>Candidatus Sysuiplasmatales</taxon>
        <taxon>Candidatus Sysuiplasmataceae</taxon>
        <taxon>Candidatus Sysuiplasma</taxon>
    </lineage>
</organism>